<reference evidence="3 4" key="1">
    <citation type="submission" date="2016-10" db="EMBL/GenBank/DDBJ databases">
        <authorList>
            <person name="de Groot N.N."/>
        </authorList>
    </citation>
    <scope>NUCLEOTIDE SEQUENCE [LARGE SCALE GENOMIC DNA]</scope>
    <source>
        <strain>GEY</strain>
        <strain evidence="4">DSM 9560</strain>
    </source>
</reference>
<comment type="similarity">
    <text evidence="2">Belongs to the RbfA family.</text>
</comment>
<protein>
    <recommendedName>
        <fullName evidence="2">Ribosome-binding factor A</fullName>
    </recommendedName>
</protein>
<evidence type="ECO:0000256" key="2">
    <source>
        <dbReference type="HAMAP-Rule" id="MF_00003"/>
    </source>
</evidence>
<comment type="function">
    <text evidence="2">One of several proteins that assist in the late maturation steps of the functional core of the 30S ribosomal subunit. Associates with free 30S ribosomal subunits (but not with 30S subunits that are part of 70S ribosomes or polysomes). Required for efficient processing of 16S rRNA. May interact with the 5'-terminal helix region of 16S rRNA.</text>
</comment>
<keyword evidence="4" id="KW-1185">Reference proteome</keyword>
<evidence type="ECO:0000256" key="1">
    <source>
        <dbReference type="ARBA" id="ARBA00022517"/>
    </source>
</evidence>
<dbReference type="InterPro" id="IPR023799">
    <property type="entry name" value="RbfA_dom_sf"/>
</dbReference>
<organism evidence="3 4">
    <name type="scientific">Thermoflexibacter ruber</name>
    <dbReference type="NCBI Taxonomy" id="1003"/>
    <lineage>
        <taxon>Bacteria</taxon>
        <taxon>Pseudomonadati</taxon>
        <taxon>Bacteroidota</taxon>
        <taxon>Cytophagia</taxon>
        <taxon>Cytophagales</taxon>
        <taxon>Thermoflexibacteraceae</taxon>
        <taxon>Thermoflexibacter</taxon>
    </lineage>
</organism>
<dbReference type="STRING" id="1003.SAMN04488541_100374"/>
<sequence length="128" mass="14978">MEETTRQKKFSRLIQKELSSIFQKEAKEYAEGSLLTVTIVRASVDLSLVKVYLSFFPKEKSQEKLEKLQKDKFMIKKLLGEKIRKEVRIIPDIVFFLDDTYDEAEKINNLIDSLNIPPATEDEEENYA</sequence>
<evidence type="ECO:0000313" key="3">
    <source>
        <dbReference type="EMBL" id="SFE57236.1"/>
    </source>
</evidence>
<dbReference type="SUPFAM" id="SSF89919">
    <property type="entry name" value="Ribosome-binding factor A, RbfA"/>
    <property type="match status" value="1"/>
</dbReference>
<gene>
    <name evidence="2" type="primary">rbfA</name>
    <name evidence="3" type="ORF">SAMN04488541_100374</name>
</gene>
<comment type="subunit">
    <text evidence="2">Monomer. Binds 30S ribosomal subunits, but not 50S ribosomal subunits or 70S ribosomes.</text>
</comment>
<dbReference type="PANTHER" id="PTHR33515">
    <property type="entry name" value="RIBOSOME-BINDING FACTOR A, CHLOROPLASTIC-RELATED"/>
    <property type="match status" value="1"/>
</dbReference>
<dbReference type="PANTHER" id="PTHR33515:SF1">
    <property type="entry name" value="RIBOSOME-BINDING FACTOR A, CHLOROPLASTIC-RELATED"/>
    <property type="match status" value="1"/>
</dbReference>
<dbReference type="AlphaFoldDB" id="A0A1I2BM46"/>
<dbReference type="OrthoDB" id="9811910at2"/>
<dbReference type="GO" id="GO:0043024">
    <property type="term" value="F:ribosomal small subunit binding"/>
    <property type="evidence" value="ECO:0007669"/>
    <property type="project" value="TreeGrafter"/>
</dbReference>
<dbReference type="InterPro" id="IPR000238">
    <property type="entry name" value="RbfA"/>
</dbReference>
<dbReference type="RefSeq" id="WP_091539407.1">
    <property type="nucleotide sequence ID" value="NZ_FONY01000003.1"/>
</dbReference>
<keyword evidence="1 2" id="KW-0690">Ribosome biogenesis</keyword>
<evidence type="ECO:0000313" key="4">
    <source>
        <dbReference type="Proteomes" id="UP000199513"/>
    </source>
</evidence>
<dbReference type="NCBIfam" id="TIGR00082">
    <property type="entry name" value="rbfA"/>
    <property type="match status" value="1"/>
</dbReference>
<dbReference type="GO" id="GO:0005829">
    <property type="term" value="C:cytosol"/>
    <property type="evidence" value="ECO:0007669"/>
    <property type="project" value="TreeGrafter"/>
</dbReference>
<dbReference type="Gene3D" id="3.30.300.20">
    <property type="match status" value="1"/>
</dbReference>
<comment type="subcellular location">
    <subcellularLocation>
        <location evidence="2">Cytoplasm</location>
    </subcellularLocation>
</comment>
<keyword evidence="2" id="KW-0963">Cytoplasm</keyword>
<dbReference type="HAMAP" id="MF_00003">
    <property type="entry name" value="RbfA"/>
    <property type="match status" value="1"/>
</dbReference>
<dbReference type="GO" id="GO:0030490">
    <property type="term" value="P:maturation of SSU-rRNA"/>
    <property type="evidence" value="ECO:0007669"/>
    <property type="project" value="UniProtKB-UniRule"/>
</dbReference>
<name>A0A1I2BM46_9BACT</name>
<accession>A0A1I2BM46</accession>
<dbReference type="Proteomes" id="UP000199513">
    <property type="component" value="Unassembled WGS sequence"/>
</dbReference>
<dbReference type="InterPro" id="IPR015946">
    <property type="entry name" value="KH_dom-like_a/b"/>
</dbReference>
<dbReference type="Pfam" id="PF02033">
    <property type="entry name" value="RBFA"/>
    <property type="match status" value="1"/>
</dbReference>
<dbReference type="EMBL" id="FONY01000003">
    <property type="protein sequence ID" value="SFE57236.1"/>
    <property type="molecule type" value="Genomic_DNA"/>
</dbReference>
<proteinExistence type="inferred from homology"/>